<dbReference type="OrthoDB" id="2304834at2"/>
<dbReference type="AlphaFoldDB" id="A0A6A8MB59"/>
<reference evidence="1 2" key="1">
    <citation type="submission" date="2019-08" db="EMBL/GenBank/DDBJ databases">
        <title>In-depth cultivation of the pig gut microbiome towards novel bacterial diversity and tailored functional studies.</title>
        <authorList>
            <person name="Wylensek D."/>
            <person name="Hitch T.C.A."/>
            <person name="Clavel T."/>
        </authorList>
    </citation>
    <scope>NUCLEOTIDE SEQUENCE [LARGE SCALE GENOMIC DNA]</scope>
    <source>
        <strain evidence="1 2">Bifido-178-WT-2B</strain>
    </source>
</reference>
<dbReference type="Proteomes" id="UP000438120">
    <property type="component" value="Unassembled WGS sequence"/>
</dbReference>
<comment type="caution">
    <text evidence="1">The sequence shown here is derived from an EMBL/GenBank/DDBJ whole genome shotgun (WGS) entry which is preliminary data.</text>
</comment>
<gene>
    <name evidence="1" type="ORF">FYJ62_02645</name>
</gene>
<evidence type="ECO:0000313" key="1">
    <source>
        <dbReference type="EMBL" id="MST86564.1"/>
    </source>
</evidence>
<accession>A0A6A8MB59</accession>
<keyword evidence="2" id="KW-1185">Reference proteome</keyword>
<dbReference type="RefSeq" id="WP_154547455.1">
    <property type="nucleotide sequence ID" value="NZ_VUMX01000005.1"/>
</dbReference>
<proteinExistence type="predicted"/>
<organism evidence="1 2">
    <name type="scientific">Lactobacillus porci</name>
    <dbReference type="NCBI Taxonomy" id="2012477"/>
    <lineage>
        <taxon>Bacteria</taxon>
        <taxon>Bacillati</taxon>
        <taxon>Bacillota</taxon>
        <taxon>Bacilli</taxon>
        <taxon>Lactobacillales</taxon>
        <taxon>Lactobacillaceae</taxon>
        <taxon>Lactobacillus</taxon>
    </lineage>
</organism>
<name>A0A6A8MB59_9LACO</name>
<protein>
    <submittedName>
        <fullName evidence="1">Uncharacterized protein</fullName>
    </submittedName>
</protein>
<dbReference type="EMBL" id="VUMX01000005">
    <property type="protein sequence ID" value="MST86564.1"/>
    <property type="molecule type" value="Genomic_DNA"/>
</dbReference>
<evidence type="ECO:0000313" key="2">
    <source>
        <dbReference type="Proteomes" id="UP000438120"/>
    </source>
</evidence>
<sequence length="143" mass="16085">MRRVKPAFSLAETVVVLAIFLLLIQGGSLQVKRTREKILFDQTCTAVLQTLQHEIRVAAFKQQTVVVHVNNSRHELRVTHDGQTAEKIRLPEGMTVDSPVLEGLGSQIRSGGCISPYSISFKGYGYAKRYTIQLMWGKVREKD</sequence>